<dbReference type="Proteomes" id="UP001596956">
    <property type="component" value="Unassembled WGS sequence"/>
</dbReference>
<evidence type="ECO:0008006" key="4">
    <source>
        <dbReference type="Google" id="ProtNLM"/>
    </source>
</evidence>
<organism evidence="2 3">
    <name type="scientific">Streptomonospora algeriensis</name>
    <dbReference type="NCBI Taxonomy" id="995084"/>
    <lineage>
        <taxon>Bacteria</taxon>
        <taxon>Bacillati</taxon>
        <taxon>Actinomycetota</taxon>
        <taxon>Actinomycetes</taxon>
        <taxon>Streptosporangiales</taxon>
        <taxon>Nocardiopsidaceae</taxon>
        <taxon>Streptomonospora</taxon>
    </lineage>
</organism>
<evidence type="ECO:0000313" key="2">
    <source>
        <dbReference type="EMBL" id="MFD0801119.1"/>
    </source>
</evidence>
<feature type="transmembrane region" description="Helical" evidence="1">
    <location>
        <begin position="124"/>
        <end position="142"/>
    </location>
</feature>
<keyword evidence="1" id="KW-0472">Membrane</keyword>
<feature type="transmembrane region" description="Helical" evidence="1">
    <location>
        <begin position="60"/>
        <end position="80"/>
    </location>
</feature>
<sequence>MLIRSAVQGAVAGALATGAMTTAFEVGSRKAFRRQPPKHVVRAFLSRGGSSDKPRKGEDAATVMAHMGFGITTGALFGVLTGRRRPARSLGVAYALAVMFVGYQGWAPGIGALPPLTRDRPSRIASLTAAHLIYGWTLATTLRRLRSRTR</sequence>
<keyword evidence="1" id="KW-0812">Transmembrane</keyword>
<evidence type="ECO:0000313" key="3">
    <source>
        <dbReference type="Proteomes" id="UP001596956"/>
    </source>
</evidence>
<reference evidence="3" key="1">
    <citation type="journal article" date="2019" name="Int. J. Syst. Evol. Microbiol.">
        <title>The Global Catalogue of Microorganisms (GCM) 10K type strain sequencing project: providing services to taxonomists for standard genome sequencing and annotation.</title>
        <authorList>
            <consortium name="The Broad Institute Genomics Platform"/>
            <consortium name="The Broad Institute Genome Sequencing Center for Infectious Disease"/>
            <person name="Wu L."/>
            <person name="Ma J."/>
        </authorList>
    </citation>
    <scope>NUCLEOTIDE SEQUENCE [LARGE SCALE GENOMIC DNA]</scope>
    <source>
        <strain evidence="3">CCUG 63369</strain>
    </source>
</reference>
<evidence type="ECO:0000256" key="1">
    <source>
        <dbReference type="SAM" id="Phobius"/>
    </source>
</evidence>
<name>A0ABW3BFL1_9ACTN</name>
<proteinExistence type="predicted"/>
<keyword evidence="1" id="KW-1133">Transmembrane helix</keyword>
<protein>
    <recommendedName>
        <fullName evidence="4">DUF1440 domain-containing protein</fullName>
    </recommendedName>
</protein>
<gene>
    <name evidence="2" type="ORF">ACFQZU_07295</name>
</gene>
<dbReference type="EMBL" id="JBHTHR010000153">
    <property type="protein sequence ID" value="MFD0801119.1"/>
    <property type="molecule type" value="Genomic_DNA"/>
</dbReference>
<feature type="transmembrane region" description="Helical" evidence="1">
    <location>
        <begin position="92"/>
        <end position="112"/>
    </location>
</feature>
<keyword evidence="3" id="KW-1185">Reference proteome</keyword>
<accession>A0ABW3BFL1</accession>
<comment type="caution">
    <text evidence="2">The sequence shown here is derived from an EMBL/GenBank/DDBJ whole genome shotgun (WGS) entry which is preliminary data.</text>
</comment>